<dbReference type="SUPFAM" id="SSF82171">
    <property type="entry name" value="DPP6 N-terminal domain-like"/>
    <property type="match status" value="1"/>
</dbReference>
<dbReference type="InterPro" id="IPR015943">
    <property type="entry name" value="WD40/YVTN_repeat-like_dom_sf"/>
</dbReference>
<feature type="region of interest" description="Disordered" evidence="1">
    <location>
        <begin position="51"/>
        <end position="74"/>
    </location>
</feature>
<name>A0A1G9WP34_9ACTN</name>
<organism evidence="2 3">
    <name type="scientific">Nocardioides szechwanensis</name>
    <dbReference type="NCBI Taxonomy" id="1005944"/>
    <lineage>
        <taxon>Bacteria</taxon>
        <taxon>Bacillati</taxon>
        <taxon>Actinomycetota</taxon>
        <taxon>Actinomycetes</taxon>
        <taxon>Propionibacteriales</taxon>
        <taxon>Nocardioidaceae</taxon>
        <taxon>Nocardioides</taxon>
    </lineage>
</organism>
<gene>
    <name evidence="2" type="ORF">SAMN05192576_1119</name>
</gene>
<keyword evidence="3" id="KW-1185">Reference proteome</keyword>
<accession>A0A1G9WP34</accession>
<dbReference type="STRING" id="1005944.SAMN05192576_1119"/>
<evidence type="ECO:0000313" key="2">
    <source>
        <dbReference type="EMBL" id="SDM86324.1"/>
    </source>
</evidence>
<evidence type="ECO:0000313" key="3">
    <source>
        <dbReference type="Proteomes" id="UP000199004"/>
    </source>
</evidence>
<evidence type="ECO:0000256" key="1">
    <source>
        <dbReference type="SAM" id="MobiDB-lite"/>
    </source>
</evidence>
<dbReference type="EMBL" id="FNIC01000001">
    <property type="protein sequence ID" value="SDM86324.1"/>
    <property type="molecule type" value="Genomic_DNA"/>
</dbReference>
<protein>
    <submittedName>
        <fullName evidence="2">WD40-like Beta Propeller Repeat</fullName>
    </submittedName>
</protein>
<sequence length="488" mass="52724">MVMTDTHPRRSALRRLLVVAVSLASAGAGLTVSGILSAEGSSFPSAVPEAKCGPGARPETDVQGRVPQRDYDSGRVKRGYQCNTRLVAHHGGTGGFKTLRYTDRRGHTCAYYDSTRTFPLDSLFQVRSGFGVIVLDMSDPARPRTTATLKTPAMLSPHESLLVEPRRGLLAGVLGNATTNVGILEIYDIRDDCRQPKLLSATPSAVLGHESGWSPDGKTYWAASSVGQTLVAIDVSSPRSPRQVFRQDGVNFHGLRFSPDGRTMYASNISNDISDGTFPGEGLRVIDVSEVQAREADPSIRVLSDLTWREGSIPQVAQPFRRAGRSYVLQVDEFANFGPTSFADAAVGAARIIDVTDPRRPRVISNLRLQVHQPASRRAAFNDPGASSPVGGYAAHYCSAPYQQNPRIVGCSMIASGLRLFDIRDLTHPKEIGYFNRPVDSAAPLKAGANALSQPAWDVKGRSVWYTDGNSGFYVVKLTNGIGQLLAR</sequence>
<dbReference type="AlphaFoldDB" id="A0A1G9WP34"/>
<dbReference type="Gene3D" id="2.130.10.10">
    <property type="entry name" value="YVTN repeat-like/Quinoprotein amine dehydrogenase"/>
    <property type="match status" value="1"/>
</dbReference>
<dbReference type="Proteomes" id="UP000199004">
    <property type="component" value="Unassembled WGS sequence"/>
</dbReference>
<reference evidence="2 3" key="1">
    <citation type="submission" date="2016-10" db="EMBL/GenBank/DDBJ databases">
        <authorList>
            <person name="de Groot N.N."/>
        </authorList>
    </citation>
    <scope>NUCLEOTIDE SEQUENCE [LARGE SCALE GENOMIC DNA]</scope>
    <source>
        <strain evidence="2 3">CGMCC 1.11147</strain>
    </source>
</reference>
<feature type="compositionally biased region" description="Basic and acidic residues" evidence="1">
    <location>
        <begin position="58"/>
        <end position="74"/>
    </location>
</feature>
<proteinExistence type="predicted"/>